<feature type="region of interest" description="Disordered" evidence="1">
    <location>
        <begin position="54"/>
        <end position="78"/>
    </location>
</feature>
<comment type="caution">
    <text evidence="3">The sequence shown here is derived from an EMBL/GenBank/DDBJ whole genome shotgun (WGS) entry which is preliminary data.</text>
</comment>
<keyword evidence="4" id="KW-1185">Reference proteome</keyword>
<gene>
    <name evidence="3" type="ORF">ACG0Z3_04385</name>
</gene>
<accession>A0ABW7FDW5</accession>
<dbReference type="Proteomes" id="UP001606301">
    <property type="component" value="Unassembled WGS sequence"/>
</dbReference>
<dbReference type="RefSeq" id="WP_394395655.1">
    <property type="nucleotide sequence ID" value="NZ_JBIGHW010000002.1"/>
</dbReference>
<evidence type="ECO:0008006" key="5">
    <source>
        <dbReference type="Google" id="ProtNLM"/>
    </source>
</evidence>
<feature type="chain" id="PRO_5047149192" description="Lipoprotein" evidence="2">
    <location>
        <begin position="20"/>
        <end position="78"/>
    </location>
</feature>
<protein>
    <recommendedName>
        <fullName evidence="5">Lipoprotein</fullName>
    </recommendedName>
</protein>
<keyword evidence="2" id="KW-0732">Signal</keyword>
<evidence type="ECO:0000256" key="1">
    <source>
        <dbReference type="SAM" id="MobiDB-lite"/>
    </source>
</evidence>
<reference evidence="3 4" key="1">
    <citation type="submission" date="2024-08" db="EMBL/GenBank/DDBJ databases">
        <authorList>
            <person name="Lu H."/>
        </authorList>
    </citation>
    <scope>NUCLEOTIDE SEQUENCE [LARGE SCALE GENOMIC DNA]</scope>
    <source>
        <strain evidence="3 4">LKC17W</strain>
    </source>
</reference>
<evidence type="ECO:0000313" key="3">
    <source>
        <dbReference type="EMBL" id="MFG6439910.1"/>
    </source>
</evidence>
<sequence length="78" mass="8511">MKSLLSALGLLAMVGCAVAPPAPQEGKTQVCHREKPTGLAHYVKVCRDADEVARHEKESRQMMDNVRQPPASEQSLGR</sequence>
<evidence type="ECO:0000256" key="2">
    <source>
        <dbReference type="SAM" id="SignalP"/>
    </source>
</evidence>
<feature type="signal peptide" evidence="2">
    <location>
        <begin position="1"/>
        <end position="19"/>
    </location>
</feature>
<name>A0ABW7FDW5_9BURK</name>
<proteinExistence type="predicted"/>
<dbReference type="EMBL" id="JBIGHW010000002">
    <property type="protein sequence ID" value="MFG6439910.1"/>
    <property type="molecule type" value="Genomic_DNA"/>
</dbReference>
<dbReference type="PROSITE" id="PS51257">
    <property type="entry name" value="PROKAR_LIPOPROTEIN"/>
    <property type="match status" value="1"/>
</dbReference>
<evidence type="ECO:0000313" key="4">
    <source>
        <dbReference type="Proteomes" id="UP001606301"/>
    </source>
</evidence>
<organism evidence="3 4">
    <name type="scientific">Pelomonas margarita</name>
    <dbReference type="NCBI Taxonomy" id="3299031"/>
    <lineage>
        <taxon>Bacteria</taxon>
        <taxon>Pseudomonadati</taxon>
        <taxon>Pseudomonadota</taxon>
        <taxon>Betaproteobacteria</taxon>
        <taxon>Burkholderiales</taxon>
        <taxon>Sphaerotilaceae</taxon>
        <taxon>Roseateles</taxon>
    </lineage>
</organism>